<evidence type="ECO:0000256" key="1">
    <source>
        <dbReference type="ARBA" id="ARBA00004952"/>
    </source>
</evidence>
<comment type="pathway">
    <text evidence="1 9">Cofactor biosynthesis; NAD(+) biosynthesis; nicotinate D-ribonucleotide from nicotinate: step 1/1.</text>
</comment>
<evidence type="ECO:0000256" key="8">
    <source>
        <dbReference type="ARBA" id="ARBA00048668"/>
    </source>
</evidence>
<dbReference type="NCBIfam" id="NF006696">
    <property type="entry name" value="PRK09243.1-3"/>
    <property type="match status" value="1"/>
</dbReference>
<evidence type="ECO:0000256" key="4">
    <source>
        <dbReference type="ARBA" id="ARBA00022553"/>
    </source>
</evidence>
<proteinExistence type="inferred from homology"/>
<evidence type="ECO:0000256" key="5">
    <source>
        <dbReference type="ARBA" id="ARBA00022598"/>
    </source>
</evidence>
<dbReference type="RefSeq" id="WP_011699447.1">
    <property type="nucleotide sequence ID" value="NC_008554.1"/>
</dbReference>
<dbReference type="CDD" id="cd01570">
    <property type="entry name" value="NAPRTase_A"/>
    <property type="match status" value="1"/>
</dbReference>
<dbReference type="PIRSF" id="PIRSF000484">
    <property type="entry name" value="NAPRT"/>
    <property type="match status" value="1"/>
</dbReference>
<dbReference type="GO" id="GO:0034355">
    <property type="term" value="P:NAD+ biosynthetic process via the salvage pathway"/>
    <property type="evidence" value="ECO:0007669"/>
    <property type="project" value="UniProtKB-ARBA"/>
</dbReference>
<dbReference type="InterPro" id="IPR036068">
    <property type="entry name" value="Nicotinate_pribotase-like_C"/>
</dbReference>
<protein>
    <recommendedName>
        <fullName evidence="3 9">Nicotinate phosphoribosyltransferase</fullName>
        <ecNumber evidence="3 9">6.3.4.21</ecNumber>
    </recommendedName>
</protein>
<dbReference type="STRING" id="335543.Sfum_2602"/>
<evidence type="ECO:0000259" key="10">
    <source>
        <dbReference type="Pfam" id="PF04095"/>
    </source>
</evidence>
<dbReference type="NCBIfam" id="NF009131">
    <property type="entry name" value="PRK12484.1"/>
    <property type="match status" value="1"/>
</dbReference>
<dbReference type="SUPFAM" id="SSF54675">
    <property type="entry name" value="Nicotinate/Quinolinate PRTase N-terminal domain-like"/>
    <property type="match status" value="1"/>
</dbReference>
<keyword evidence="13" id="KW-1185">Reference proteome</keyword>
<dbReference type="EMBL" id="CP000478">
    <property type="protein sequence ID" value="ABK18280.1"/>
    <property type="molecule type" value="Genomic_DNA"/>
</dbReference>
<dbReference type="FunCoup" id="A0LLH8">
    <property type="interactions" value="289"/>
</dbReference>
<gene>
    <name evidence="12" type="ordered locus">Sfum_2602</name>
</gene>
<keyword evidence="5 9" id="KW-0436">Ligase</keyword>
<dbReference type="PANTHER" id="PTHR11098">
    <property type="entry name" value="NICOTINATE PHOSPHORIBOSYLTRANSFERASE"/>
    <property type="match status" value="1"/>
</dbReference>
<dbReference type="Pfam" id="PF04095">
    <property type="entry name" value="NAPRTase"/>
    <property type="match status" value="1"/>
</dbReference>
<dbReference type="AlphaFoldDB" id="A0LLH8"/>
<evidence type="ECO:0000256" key="3">
    <source>
        <dbReference type="ARBA" id="ARBA00013236"/>
    </source>
</evidence>
<dbReference type="InterPro" id="IPR007229">
    <property type="entry name" value="Nic_PRibTrfase-Fam"/>
</dbReference>
<dbReference type="OrthoDB" id="9771406at2"/>
<feature type="domain" description="Nicotinate phosphoribosyltransferase N-terminal" evidence="11">
    <location>
        <begin position="11"/>
        <end position="133"/>
    </location>
</feature>
<evidence type="ECO:0000256" key="7">
    <source>
        <dbReference type="ARBA" id="ARBA00022679"/>
    </source>
</evidence>
<reference evidence="12 13" key="1">
    <citation type="submission" date="2006-10" db="EMBL/GenBank/DDBJ databases">
        <title>Complete sequence of Syntrophobacter fumaroxidans MPOB.</title>
        <authorList>
            <consortium name="US DOE Joint Genome Institute"/>
            <person name="Copeland A."/>
            <person name="Lucas S."/>
            <person name="Lapidus A."/>
            <person name="Barry K."/>
            <person name="Detter J.C."/>
            <person name="Glavina del Rio T."/>
            <person name="Hammon N."/>
            <person name="Israni S."/>
            <person name="Pitluck S."/>
            <person name="Goltsman E.G."/>
            <person name="Martinez M."/>
            <person name="Schmutz J."/>
            <person name="Larimer F."/>
            <person name="Land M."/>
            <person name="Hauser L."/>
            <person name="Kyrpides N."/>
            <person name="Kim E."/>
            <person name="Boone D.R."/>
            <person name="Brockman F."/>
            <person name="Culley D."/>
            <person name="Ferry J."/>
            <person name="Gunsalus R."/>
            <person name="McInerney M.J."/>
            <person name="Morrison M."/>
            <person name="Plugge C."/>
            <person name="Rohlin L."/>
            <person name="Scholten J."/>
            <person name="Sieber J."/>
            <person name="Stams A.J.M."/>
            <person name="Worm P."/>
            <person name="Henstra A.M."/>
            <person name="Richardson P."/>
        </authorList>
    </citation>
    <scope>NUCLEOTIDE SEQUENCE [LARGE SCALE GENOMIC DNA]</scope>
    <source>
        <strain evidence="13">DSM 10017 / MPOB</strain>
    </source>
</reference>
<dbReference type="EC" id="6.3.4.21" evidence="3 9"/>
<comment type="similarity">
    <text evidence="2 9">Belongs to the NAPRTase family.</text>
</comment>
<keyword evidence="4" id="KW-0597">Phosphoprotein</keyword>
<comment type="PTM">
    <text evidence="9">Transiently phosphorylated on a His residue during the reaction cycle. Phosphorylation strongly increases the affinity for substrates and increases the rate of nicotinate D-ribonucleotide production. Dephosphorylation regenerates the low-affinity form of the enzyme, leading to product release.</text>
</comment>
<dbReference type="UniPathway" id="UPA00253">
    <property type="reaction ID" value="UER00457"/>
</dbReference>
<dbReference type="InterPro" id="IPR041525">
    <property type="entry name" value="N/Namide_PRibTrfase"/>
</dbReference>
<evidence type="ECO:0000259" key="11">
    <source>
        <dbReference type="Pfam" id="PF17767"/>
    </source>
</evidence>
<dbReference type="InterPro" id="IPR013785">
    <property type="entry name" value="Aldolase_TIM"/>
</dbReference>
<dbReference type="Gene3D" id="3.20.140.10">
    <property type="entry name" value="nicotinate phosphoribosyltransferase"/>
    <property type="match status" value="1"/>
</dbReference>
<dbReference type="Pfam" id="PF17767">
    <property type="entry name" value="NAPRTase_N"/>
    <property type="match status" value="1"/>
</dbReference>
<keyword evidence="12" id="KW-0328">Glycosyltransferase</keyword>
<dbReference type="SUPFAM" id="SSF51690">
    <property type="entry name" value="Nicotinate/Quinolinate PRTase C-terminal domain-like"/>
    <property type="match status" value="1"/>
</dbReference>
<evidence type="ECO:0000313" key="13">
    <source>
        <dbReference type="Proteomes" id="UP000001784"/>
    </source>
</evidence>
<dbReference type="InParanoid" id="A0LLH8"/>
<dbReference type="PANTHER" id="PTHR11098:SF1">
    <property type="entry name" value="NICOTINATE PHOSPHORIBOSYLTRANSFERASE"/>
    <property type="match status" value="1"/>
</dbReference>
<comment type="catalytic activity">
    <reaction evidence="8 9">
        <text>5-phospho-alpha-D-ribose 1-diphosphate + nicotinate + ATP + H2O = nicotinate beta-D-ribonucleotide + ADP + phosphate + diphosphate</text>
        <dbReference type="Rhea" id="RHEA:36163"/>
        <dbReference type="ChEBI" id="CHEBI:15377"/>
        <dbReference type="ChEBI" id="CHEBI:30616"/>
        <dbReference type="ChEBI" id="CHEBI:32544"/>
        <dbReference type="ChEBI" id="CHEBI:33019"/>
        <dbReference type="ChEBI" id="CHEBI:43474"/>
        <dbReference type="ChEBI" id="CHEBI:57502"/>
        <dbReference type="ChEBI" id="CHEBI:58017"/>
        <dbReference type="ChEBI" id="CHEBI:456216"/>
        <dbReference type="EC" id="6.3.4.21"/>
    </reaction>
</comment>
<sequence>MNLWNRYAPELVTDLYELTMAASYYRESMFGEATFSLFVRDYPSHRAYFIAAGIEHLLESVAQFRFSESSLEYIASTGKFASDFIDYLGRFRFTGSIRALSEGRIFFCNEPILEVTAPIIEGQIIETLVLNVIQLETMIAGKAARCVHAAGGRGLIDFSLRRTQGVDAGVKAARASYLVGFEGTSNLLAGQIYGIPVFGTMAHSYVTSFHSEMDSFLAFARAFPDNTVLLIDTYDTLSGAAKAVEIARMLRAQGRELKGVRLDSGDLVSLSKGVRKILDEAGFPDVKIMASGSLDEYGLKELLDAGAQIDTFAVGTKMGVSADSPYLDIAYKLVEYDHRPVLKLSSGKKTWVGRKQIYRRYDDRGMMCEDLLTLASDDRATGEPLLEVLVEDGRPARAPESVETIRSRFRREWETLPLPLREIIPTERYVVRISPALMAMDEQVTDRVMIEEVRQPSIRQR</sequence>
<evidence type="ECO:0000313" key="12">
    <source>
        <dbReference type="EMBL" id="ABK18280.1"/>
    </source>
</evidence>
<evidence type="ECO:0000256" key="6">
    <source>
        <dbReference type="ARBA" id="ARBA00022642"/>
    </source>
</evidence>
<dbReference type="Gene3D" id="3.20.20.70">
    <property type="entry name" value="Aldolase class I"/>
    <property type="match status" value="1"/>
</dbReference>
<organism evidence="12 13">
    <name type="scientific">Syntrophobacter fumaroxidans (strain DSM 10017 / MPOB)</name>
    <dbReference type="NCBI Taxonomy" id="335543"/>
    <lineage>
        <taxon>Bacteria</taxon>
        <taxon>Pseudomonadati</taxon>
        <taxon>Thermodesulfobacteriota</taxon>
        <taxon>Syntrophobacteria</taxon>
        <taxon>Syntrophobacterales</taxon>
        <taxon>Syntrophobacteraceae</taxon>
        <taxon>Syntrophobacter</taxon>
    </lineage>
</organism>
<dbReference type="InterPro" id="IPR040727">
    <property type="entry name" value="NAPRTase_N"/>
</dbReference>
<name>A0LLH8_SYNFM</name>
<dbReference type="GO" id="GO:0004516">
    <property type="term" value="F:nicotinate phosphoribosyltransferase activity"/>
    <property type="evidence" value="ECO:0007669"/>
    <property type="project" value="UniProtKB-UniRule"/>
</dbReference>
<dbReference type="Proteomes" id="UP000001784">
    <property type="component" value="Chromosome"/>
</dbReference>
<dbReference type="KEGG" id="sfu:Sfum_2602"/>
<dbReference type="GO" id="GO:0047280">
    <property type="term" value="F:nicotinamide phosphoribosyltransferase activity"/>
    <property type="evidence" value="ECO:0007669"/>
    <property type="project" value="UniProtKB-ARBA"/>
</dbReference>
<feature type="domain" description="Nicotinate/nicotinamide phosphoribosyltransferase" evidence="10">
    <location>
        <begin position="155"/>
        <end position="345"/>
    </location>
</feature>
<keyword evidence="6 9" id="KW-0662">Pyridine nucleotide biosynthesis</keyword>
<accession>A0LLH8</accession>
<comment type="function">
    <text evidence="9">Catalyzes the first step in the biosynthesis of NAD from nicotinic acid, the ATP-dependent synthesis of beta-nicotinate D-ribonucleotide from nicotinate and 5-phospho-D-ribose 1-phosphate.</text>
</comment>
<dbReference type="NCBIfam" id="TIGR01513">
    <property type="entry name" value="NAPRTase_put"/>
    <property type="match status" value="1"/>
</dbReference>
<evidence type="ECO:0000256" key="9">
    <source>
        <dbReference type="RuleBase" id="RU365100"/>
    </source>
</evidence>
<dbReference type="InterPro" id="IPR006405">
    <property type="entry name" value="Nic_PRibTrfase_pncB"/>
</dbReference>
<dbReference type="FunFam" id="3.20.20.70:FF:000076">
    <property type="entry name" value="Nicotinate phosphoribosyltransferase"/>
    <property type="match status" value="1"/>
</dbReference>
<dbReference type="GO" id="GO:0005829">
    <property type="term" value="C:cytosol"/>
    <property type="evidence" value="ECO:0007669"/>
    <property type="project" value="TreeGrafter"/>
</dbReference>
<dbReference type="eggNOG" id="COG1488">
    <property type="taxonomic scope" value="Bacteria"/>
</dbReference>
<evidence type="ECO:0000256" key="2">
    <source>
        <dbReference type="ARBA" id="ARBA00010897"/>
    </source>
</evidence>
<dbReference type="HOGENOM" id="CLU_025154_3_1_7"/>
<keyword evidence="7 9" id="KW-0808">Transferase</keyword>